<sequence>MPTDEKEQDRLDLHHEILVELFGGELHKAPIPDDVERILDIGTGTGIWAIDMARKYPGAEIVGTDLSPIQITWAPENCRFEVDDAERDWIGSLFRSDSYDFIHARNLAQAVTDWEKVLGEAYRCCKPGGYVELSEVGTTLKSDDGTLGPDHKLKLCMDALESALMKIGRPPASPGLLKQRLENAGFVDIKQYMHKQPIGPWPKDQRLRRVGAMALMAAETGVNAYAMGALTRINSMSAEEATRMCEEGLADCKNKNYHIYTHHYIAYGRKPDHVGCAAQSIADVHFR</sequence>
<dbReference type="InParanoid" id="A0A5J5EMV5"/>
<protein>
    <submittedName>
        <fullName evidence="1">Methyltransferase family protein</fullName>
    </submittedName>
</protein>
<reference evidence="1 2" key="1">
    <citation type="submission" date="2019-09" db="EMBL/GenBank/DDBJ databases">
        <title>Draft genome of the ectomycorrhizal ascomycete Sphaerosporella brunnea.</title>
        <authorList>
            <consortium name="DOE Joint Genome Institute"/>
            <person name="Benucci G.M."/>
            <person name="Marozzi G."/>
            <person name="Antonielli L."/>
            <person name="Sanchez S."/>
            <person name="Marco P."/>
            <person name="Wang X."/>
            <person name="Falini L.B."/>
            <person name="Barry K."/>
            <person name="Haridas S."/>
            <person name="Lipzen A."/>
            <person name="Labutti K."/>
            <person name="Grigoriev I.V."/>
            <person name="Murat C."/>
            <person name="Martin F."/>
            <person name="Albertini E."/>
            <person name="Donnini D."/>
            <person name="Bonito G."/>
        </authorList>
    </citation>
    <scope>NUCLEOTIDE SEQUENCE [LARGE SCALE GENOMIC DNA]</scope>
    <source>
        <strain evidence="1 2">Sb_GMNB300</strain>
    </source>
</reference>
<dbReference type="Gene3D" id="3.40.50.150">
    <property type="entry name" value="Vaccinia Virus protein VP39"/>
    <property type="match status" value="1"/>
</dbReference>
<keyword evidence="1" id="KW-0808">Transferase</keyword>
<organism evidence="1 2">
    <name type="scientific">Sphaerosporella brunnea</name>
    <dbReference type="NCBI Taxonomy" id="1250544"/>
    <lineage>
        <taxon>Eukaryota</taxon>
        <taxon>Fungi</taxon>
        <taxon>Dikarya</taxon>
        <taxon>Ascomycota</taxon>
        <taxon>Pezizomycotina</taxon>
        <taxon>Pezizomycetes</taxon>
        <taxon>Pezizales</taxon>
        <taxon>Pyronemataceae</taxon>
        <taxon>Sphaerosporella</taxon>
    </lineage>
</organism>
<dbReference type="EMBL" id="VXIS01000186">
    <property type="protein sequence ID" value="KAA8898369.1"/>
    <property type="molecule type" value="Genomic_DNA"/>
</dbReference>
<dbReference type="PANTHER" id="PTHR43591">
    <property type="entry name" value="METHYLTRANSFERASE"/>
    <property type="match status" value="1"/>
</dbReference>
<dbReference type="AlphaFoldDB" id="A0A5J5EMV5"/>
<keyword evidence="2" id="KW-1185">Reference proteome</keyword>
<proteinExistence type="predicted"/>
<dbReference type="SUPFAM" id="SSF53335">
    <property type="entry name" value="S-adenosyl-L-methionine-dependent methyltransferases"/>
    <property type="match status" value="1"/>
</dbReference>
<dbReference type="GO" id="GO:0008168">
    <property type="term" value="F:methyltransferase activity"/>
    <property type="evidence" value="ECO:0007669"/>
    <property type="project" value="UniProtKB-KW"/>
</dbReference>
<evidence type="ECO:0000313" key="2">
    <source>
        <dbReference type="Proteomes" id="UP000326924"/>
    </source>
</evidence>
<dbReference type="Proteomes" id="UP000326924">
    <property type="component" value="Unassembled WGS sequence"/>
</dbReference>
<gene>
    <name evidence="1" type="ORF">FN846DRAFT_962596</name>
</gene>
<dbReference type="CDD" id="cd02440">
    <property type="entry name" value="AdoMet_MTases"/>
    <property type="match status" value="1"/>
</dbReference>
<dbReference type="GO" id="GO:0032259">
    <property type="term" value="P:methylation"/>
    <property type="evidence" value="ECO:0007669"/>
    <property type="project" value="UniProtKB-KW"/>
</dbReference>
<dbReference type="PANTHER" id="PTHR43591:SF10">
    <property type="entry name" value="ABC TRANSMEMBRANE TYPE-1 DOMAIN-CONTAINING PROTEIN-RELATED"/>
    <property type="match status" value="1"/>
</dbReference>
<dbReference type="Pfam" id="PF13489">
    <property type="entry name" value="Methyltransf_23"/>
    <property type="match status" value="1"/>
</dbReference>
<comment type="caution">
    <text evidence="1">The sequence shown here is derived from an EMBL/GenBank/DDBJ whole genome shotgun (WGS) entry which is preliminary data.</text>
</comment>
<accession>A0A5J5EMV5</accession>
<name>A0A5J5EMV5_9PEZI</name>
<evidence type="ECO:0000313" key="1">
    <source>
        <dbReference type="EMBL" id="KAA8898369.1"/>
    </source>
</evidence>
<dbReference type="InterPro" id="IPR029063">
    <property type="entry name" value="SAM-dependent_MTases_sf"/>
</dbReference>
<dbReference type="OrthoDB" id="2013972at2759"/>
<keyword evidence="1" id="KW-0489">Methyltransferase</keyword>